<protein>
    <submittedName>
        <fullName evidence="1">Uncharacterized protein</fullName>
    </submittedName>
</protein>
<dbReference type="RefSeq" id="WP_024670644.1">
    <property type="nucleotide sequence ID" value="NZ_RBSH01000026.1"/>
</dbReference>
<accession>A0AB37QWK2</accession>
<evidence type="ECO:0000313" key="2">
    <source>
        <dbReference type="Proteomes" id="UP000272613"/>
    </source>
</evidence>
<dbReference type="AlphaFoldDB" id="A0AB37QWK2"/>
<reference evidence="1 2" key="1">
    <citation type="submission" date="2018-08" db="EMBL/GenBank/DDBJ databases">
        <title>Recombination of ecologically and evolutionarily significant loci maintains genetic cohesion in the Pseudomonas syringae species complex.</title>
        <authorList>
            <person name="Dillon M."/>
            <person name="Thakur S."/>
            <person name="Almeida R.N.D."/>
            <person name="Weir B.S."/>
            <person name="Guttman D.S."/>
        </authorList>
    </citation>
    <scope>NUCLEOTIDE SEQUENCE [LARGE SCALE GENOMIC DNA]</scope>
    <source>
        <strain evidence="1 2">ICMP 5019</strain>
    </source>
</reference>
<proteinExistence type="predicted"/>
<dbReference type="EMBL" id="RBSH01000026">
    <property type="protein sequence ID" value="RMS06252.1"/>
    <property type="molecule type" value="Genomic_DNA"/>
</dbReference>
<sequence length="75" mass="8270">MNDPEKLLAKYAAVTDTLSKLDGIGLIKDQNVMNALQGLQIVMAELNDVLIQLRVAADQNQALTEHLSPHLYLVK</sequence>
<organism evidence="1 2">
    <name type="scientific">Pseudomonas coronafaciens pv. garcae</name>
    <dbReference type="NCBI Taxonomy" id="251653"/>
    <lineage>
        <taxon>Bacteria</taxon>
        <taxon>Pseudomonadati</taxon>
        <taxon>Pseudomonadota</taxon>
        <taxon>Gammaproteobacteria</taxon>
        <taxon>Pseudomonadales</taxon>
        <taxon>Pseudomonadaceae</taxon>
        <taxon>Pseudomonas</taxon>
        <taxon>Pseudomonas coronafaciens</taxon>
    </lineage>
</organism>
<comment type="caution">
    <text evidence="1">The sequence shown here is derived from an EMBL/GenBank/DDBJ whole genome shotgun (WGS) entry which is preliminary data.</text>
</comment>
<gene>
    <name evidence="1" type="ORF">ALP74_01321</name>
</gene>
<evidence type="ECO:0000313" key="1">
    <source>
        <dbReference type="EMBL" id="RMS06252.1"/>
    </source>
</evidence>
<dbReference type="Proteomes" id="UP000272613">
    <property type="component" value="Unassembled WGS sequence"/>
</dbReference>
<name>A0AB37QWK2_9PSED</name>